<protein>
    <recommendedName>
        <fullName evidence="5">Bifunctional ligase/repressor BirA</fullName>
    </recommendedName>
    <alternativeName>
        <fullName evidence="5">Biotin--[acetyl-CoA-carboxylase] ligase</fullName>
        <ecNumber evidence="5">6.3.4.15</ecNumber>
    </alternativeName>
    <alternativeName>
        <fullName evidence="5">Biotin--protein ligase</fullName>
    </alternativeName>
    <alternativeName>
        <fullName evidence="5">Biotin-[acetyl-CoA carboxylase] synthetase</fullName>
    </alternativeName>
</protein>
<feature type="binding site" evidence="5">
    <location>
        <position position="188"/>
    </location>
    <ligand>
        <name>biotin</name>
        <dbReference type="ChEBI" id="CHEBI:57586"/>
    </ligand>
</feature>
<gene>
    <name evidence="5" type="primary">birA</name>
    <name evidence="7" type="ORF">ACFQRG_06620</name>
</gene>
<dbReference type="InterPro" id="IPR030855">
    <property type="entry name" value="Bifunct_BirA"/>
</dbReference>
<evidence type="ECO:0000256" key="4">
    <source>
        <dbReference type="ARBA" id="ARBA00023267"/>
    </source>
</evidence>
<dbReference type="InterPro" id="IPR036390">
    <property type="entry name" value="WH_DNA-bd_sf"/>
</dbReference>
<dbReference type="SUPFAM" id="SSF55681">
    <property type="entry name" value="Class II aaRS and biotin synthetases"/>
    <property type="match status" value="1"/>
</dbReference>
<dbReference type="SUPFAM" id="SSF50037">
    <property type="entry name" value="C-terminal domain of transcriptional repressors"/>
    <property type="match status" value="1"/>
</dbReference>
<dbReference type="PROSITE" id="PS51733">
    <property type="entry name" value="BPL_LPL_CATALYTIC"/>
    <property type="match status" value="1"/>
</dbReference>
<dbReference type="InterPro" id="IPR008988">
    <property type="entry name" value="Transcriptional_repressor_C"/>
</dbReference>
<evidence type="ECO:0000259" key="6">
    <source>
        <dbReference type="PROSITE" id="PS51733"/>
    </source>
</evidence>
<evidence type="ECO:0000256" key="2">
    <source>
        <dbReference type="ARBA" id="ARBA00022741"/>
    </source>
</evidence>
<dbReference type="InterPro" id="IPR036388">
    <property type="entry name" value="WH-like_DNA-bd_sf"/>
</dbReference>
<dbReference type="Proteomes" id="UP001596505">
    <property type="component" value="Unassembled WGS sequence"/>
</dbReference>
<dbReference type="InterPro" id="IPR004408">
    <property type="entry name" value="Biotin_CoA_COase_ligase"/>
</dbReference>
<dbReference type="Gene3D" id="1.10.10.10">
    <property type="entry name" value="Winged helix-like DNA-binding domain superfamily/Winged helix DNA-binding domain"/>
    <property type="match status" value="1"/>
</dbReference>
<name>A0ABW2PZM2_9BACL</name>
<dbReference type="Gene3D" id="3.30.930.10">
    <property type="entry name" value="Bira Bifunctional Protein, Domain 2"/>
    <property type="match status" value="1"/>
</dbReference>
<dbReference type="InterPro" id="IPR003142">
    <property type="entry name" value="BPL_C"/>
</dbReference>
<dbReference type="Pfam" id="PF08279">
    <property type="entry name" value="HTH_11"/>
    <property type="match status" value="1"/>
</dbReference>
<dbReference type="CDD" id="cd16442">
    <property type="entry name" value="BPL"/>
    <property type="match status" value="1"/>
</dbReference>
<comment type="function">
    <text evidence="5">Acts both as a biotin--[acetyl-CoA-carboxylase] ligase and a repressor.</text>
</comment>
<sequence length="328" mass="36266">MSKTKNHILKLLFKNRNDYISGQKISDEIGCSRTAVWKHIKELENEGYTIASVHKRGYKLIDAPDQLSEAKIYAGLTTKTLGHHLVYQDEIPSTQKKAQHLAEDGAEEGTVVLADEQTSGRGRLGRSWHSPKGTGIWMSLIIRPDIPIHKAPQFTLLTAVAVVKAVKHVTGLDCEIKWPNDILYKGKKFVGILTELQAEAADVKAIIVGIGINVNAAIDDFPEELKDIATSLRAEAGTAFDRAELIQEILKAFEDLYKSYMDEGFGLIKLLWESYAISLGRQIYARTANGTVVQGLAQGINDEGVLLLKDKDGKIHKIYSADIEISSQ</sequence>
<keyword evidence="3 5" id="KW-0067">ATP-binding</keyword>
<keyword evidence="5" id="KW-0678">Repressor</keyword>
<keyword evidence="5" id="KW-0238">DNA-binding</keyword>
<feature type="binding site" evidence="5">
    <location>
        <begin position="121"/>
        <end position="123"/>
    </location>
    <ligand>
        <name>biotin</name>
        <dbReference type="ChEBI" id="CHEBI:57586"/>
    </ligand>
</feature>
<dbReference type="EC" id="6.3.4.15" evidence="5"/>
<dbReference type="Pfam" id="PF02237">
    <property type="entry name" value="BPL_C"/>
    <property type="match status" value="1"/>
</dbReference>
<keyword evidence="5" id="KW-0804">Transcription</keyword>
<keyword evidence="4 5" id="KW-0092">Biotin</keyword>
<dbReference type="HAMAP" id="MF_00978">
    <property type="entry name" value="Bifunct_BirA"/>
    <property type="match status" value="1"/>
</dbReference>
<comment type="catalytic activity">
    <reaction evidence="5">
        <text>biotin + L-lysyl-[protein] + ATP = N(6)-biotinyl-L-lysyl-[protein] + AMP + diphosphate + H(+)</text>
        <dbReference type="Rhea" id="RHEA:11756"/>
        <dbReference type="Rhea" id="RHEA-COMP:9752"/>
        <dbReference type="Rhea" id="RHEA-COMP:10505"/>
        <dbReference type="ChEBI" id="CHEBI:15378"/>
        <dbReference type="ChEBI" id="CHEBI:29969"/>
        <dbReference type="ChEBI" id="CHEBI:30616"/>
        <dbReference type="ChEBI" id="CHEBI:33019"/>
        <dbReference type="ChEBI" id="CHEBI:57586"/>
        <dbReference type="ChEBI" id="CHEBI:83144"/>
        <dbReference type="ChEBI" id="CHEBI:456215"/>
        <dbReference type="EC" id="6.3.4.15"/>
    </reaction>
</comment>
<feature type="binding site" evidence="5">
    <location>
        <position position="117"/>
    </location>
    <ligand>
        <name>biotin</name>
        <dbReference type="ChEBI" id="CHEBI:57586"/>
    </ligand>
</feature>
<evidence type="ECO:0000313" key="7">
    <source>
        <dbReference type="EMBL" id="MFC7392656.1"/>
    </source>
</evidence>
<dbReference type="GO" id="GO:0004077">
    <property type="term" value="F:biotin--[biotin carboxyl-carrier protein] ligase activity"/>
    <property type="evidence" value="ECO:0007669"/>
    <property type="project" value="UniProtKB-EC"/>
</dbReference>
<evidence type="ECO:0000256" key="3">
    <source>
        <dbReference type="ARBA" id="ARBA00022840"/>
    </source>
</evidence>
<evidence type="ECO:0000313" key="8">
    <source>
        <dbReference type="Proteomes" id="UP001596505"/>
    </source>
</evidence>
<dbReference type="Pfam" id="PF03099">
    <property type="entry name" value="BPL_LplA_LipB"/>
    <property type="match status" value="1"/>
</dbReference>
<dbReference type="RefSeq" id="WP_380965037.1">
    <property type="nucleotide sequence ID" value="NZ_JBHTCO010000005.1"/>
</dbReference>
<keyword evidence="8" id="KW-1185">Reference proteome</keyword>
<dbReference type="PANTHER" id="PTHR12835">
    <property type="entry name" value="BIOTIN PROTEIN LIGASE"/>
    <property type="match status" value="1"/>
</dbReference>
<comment type="caution">
    <text evidence="7">The sequence shown here is derived from an EMBL/GenBank/DDBJ whole genome shotgun (WGS) entry which is preliminary data.</text>
</comment>
<feature type="DNA-binding region" description="H-T-H motif" evidence="5">
    <location>
        <begin position="22"/>
        <end position="41"/>
    </location>
</feature>
<dbReference type="EMBL" id="JBHTCO010000005">
    <property type="protein sequence ID" value="MFC7392656.1"/>
    <property type="molecule type" value="Genomic_DNA"/>
</dbReference>
<dbReference type="Gene3D" id="2.30.30.100">
    <property type="match status" value="1"/>
</dbReference>
<proteinExistence type="inferred from homology"/>
<dbReference type="InterPro" id="IPR004143">
    <property type="entry name" value="BPL_LPL_catalytic"/>
</dbReference>
<evidence type="ECO:0000256" key="5">
    <source>
        <dbReference type="HAMAP-Rule" id="MF_00978"/>
    </source>
</evidence>
<comment type="caution">
    <text evidence="5">Lacks conserved residue(s) required for the propagation of feature annotation.</text>
</comment>
<evidence type="ECO:0000256" key="1">
    <source>
        <dbReference type="ARBA" id="ARBA00022598"/>
    </source>
</evidence>
<dbReference type="InterPro" id="IPR013196">
    <property type="entry name" value="HTH_11"/>
</dbReference>
<keyword evidence="1 5" id="KW-0436">Ligase</keyword>
<feature type="domain" description="BPL/LPL catalytic" evidence="6">
    <location>
        <begin position="70"/>
        <end position="261"/>
    </location>
</feature>
<reference evidence="8" key="1">
    <citation type="journal article" date="2019" name="Int. J. Syst. Evol. Microbiol.">
        <title>The Global Catalogue of Microorganisms (GCM) 10K type strain sequencing project: providing services to taxonomists for standard genome sequencing and annotation.</title>
        <authorList>
            <consortium name="The Broad Institute Genomics Platform"/>
            <consortium name="The Broad Institute Genome Sequencing Center for Infectious Disease"/>
            <person name="Wu L."/>
            <person name="Ma J."/>
        </authorList>
    </citation>
    <scope>NUCLEOTIDE SEQUENCE [LARGE SCALE GENOMIC DNA]</scope>
    <source>
        <strain evidence="8">CGMCC 1.16305</strain>
    </source>
</reference>
<dbReference type="SUPFAM" id="SSF46785">
    <property type="entry name" value="Winged helix' DNA-binding domain"/>
    <property type="match status" value="1"/>
</dbReference>
<dbReference type="InterPro" id="IPR045864">
    <property type="entry name" value="aa-tRNA-synth_II/BPL/LPL"/>
</dbReference>
<dbReference type="NCBIfam" id="TIGR00121">
    <property type="entry name" value="birA_ligase"/>
    <property type="match status" value="1"/>
</dbReference>
<organism evidence="7 8">
    <name type="scientific">Scopulibacillus cellulosilyticus</name>
    <dbReference type="NCBI Taxonomy" id="2665665"/>
    <lineage>
        <taxon>Bacteria</taxon>
        <taxon>Bacillati</taxon>
        <taxon>Bacillota</taxon>
        <taxon>Bacilli</taxon>
        <taxon>Bacillales</taxon>
        <taxon>Sporolactobacillaceae</taxon>
        <taxon>Scopulibacillus</taxon>
    </lineage>
</organism>
<comment type="similarity">
    <text evidence="5">Belongs to the biotin--protein ligase family.</text>
</comment>
<keyword evidence="5" id="KW-0805">Transcription regulation</keyword>
<accession>A0ABW2PZM2</accession>
<dbReference type="PANTHER" id="PTHR12835:SF5">
    <property type="entry name" value="BIOTIN--PROTEIN LIGASE"/>
    <property type="match status" value="1"/>
</dbReference>
<keyword evidence="2 5" id="KW-0547">Nucleotide-binding</keyword>